<evidence type="ECO:0000256" key="3">
    <source>
        <dbReference type="ARBA" id="ARBA00022741"/>
    </source>
</evidence>
<comment type="similarity">
    <text evidence="1">Belongs to the carbohydrate kinase PfkB family.</text>
</comment>
<dbReference type="InterPro" id="IPR002173">
    <property type="entry name" value="Carboh/pur_kinase_PfkB_CS"/>
</dbReference>
<keyword evidence="8" id="KW-1185">Reference proteome</keyword>
<evidence type="ECO:0000259" key="6">
    <source>
        <dbReference type="Pfam" id="PF00294"/>
    </source>
</evidence>
<dbReference type="InterPro" id="IPR023314">
    <property type="entry name" value="Myo_inos_IolC-like_sf"/>
</dbReference>
<evidence type="ECO:0000256" key="5">
    <source>
        <dbReference type="ARBA" id="ARBA00022840"/>
    </source>
</evidence>
<dbReference type="SUPFAM" id="SSF53613">
    <property type="entry name" value="Ribokinase-like"/>
    <property type="match status" value="1"/>
</dbReference>
<dbReference type="NCBIfam" id="TIGR04382">
    <property type="entry name" value="myo_inos_iolC_N"/>
    <property type="match status" value="1"/>
</dbReference>
<evidence type="ECO:0000256" key="2">
    <source>
        <dbReference type="ARBA" id="ARBA00022679"/>
    </source>
</evidence>
<dbReference type="PANTHER" id="PTHR43085:SF49">
    <property type="entry name" value="5-DEHYDRO-2-DEOXYGLUCONOKINASE"/>
    <property type="match status" value="1"/>
</dbReference>
<organism evidence="7 8">
    <name type="scientific">Anoxynatronum sibiricum</name>
    <dbReference type="NCBI Taxonomy" id="210623"/>
    <lineage>
        <taxon>Bacteria</taxon>
        <taxon>Bacillati</taxon>
        <taxon>Bacillota</taxon>
        <taxon>Clostridia</taxon>
        <taxon>Eubacteriales</taxon>
        <taxon>Clostridiaceae</taxon>
        <taxon>Anoxynatronum</taxon>
    </lineage>
</organism>
<evidence type="ECO:0000256" key="4">
    <source>
        <dbReference type="ARBA" id="ARBA00022777"/>
    </source>
</evidence>
<reference evidence="7 8" key="1">
    <citation type="submission" date="2024-04" db="EMBL/GenBank/DDBJ databases">
        <title>Genome sequencing and metabolic network reconstruction of aminoacids and betaine degradation by Anoxynatronum sibiricum.</title>
        <authorList>
            <person name="Detkova E.N."/>
            <person name="Boltjanskaja Y.V."/>
            <person name="Mardanov A.V."/>
            <person name="Kevbrin V."/>
        </authorList>
    </citation>
    <scope>NUCLEOTIDE SEQUENCE [LARGE SCALE GENOMIC DNA]</scope>
    <source>
        <strain evidence="7 8">Z-7981</strain>
    </source>
</reference>
<evidence type="ECO:0000313" key="7">
    <source>
        <dbReference type="EMBL" id="MEN1761087.1"/>
    </source>
</evidence>
<name>A0ABU9VVB6_9CLOT</name>
<dbReference type="InterPro" id="IPR029056">
    <property type="entry name" value="Ribokinase-like"/>
</dbReference>
<keyword evidence="4" id="KW-0418">Kinase</keyword>
<dbReference type="CDD" id="cd01166">
    <property type="entry name" value="KdgK"/>
    <property type="match status" value="1"/>
</dbReference>
<keyword evidence="3" id="KW-0547">Nucleotide-binding</keyword>
<dbReference type="InterPro" id="IPR050306">
    <property type="entry name" value="PfkB_Carbo_kinase"/>
</dbReference>
<keyword evidence="2 7" id="KW-0808">Transferase</keyword>
<accession>A0ABU9VVB6</accession>
<dbReference type="Gene3D" id="2.20.150.10">
    <property type="entry name" value="putative 5-dehydro-2- deoxygluconokinase"/>
    <property type="match status" value="1"/>
</dbReference>
<sequence length="338" mass="36544">MILNQQRPLDLILAGRAGIDFNAGQMNCSFAETATFFKTVGGSPANIAQGTARLGLKTGFIGKVAGDGMGTYVREVFVKAGIDVTGLMNDQTGARNCLAVTEILNPHQSGSYLYREKTADLMIQPDEISEDYVKQASAILISGTALSESPSREAILTLITYARRQKTHLIMDLDYRPFGWKSTEEAALYYAMASEMCDVVIGNREEFDVLEFLMMPENRDNQRSAQDLLSKGVQLVVIKDGARGSCAYTADGKIVKQGVFPTRIKKTFGSGDAYAAGMLYGLFYQWPLAEAMALGSACASIVLAGDSCADAMPTLEAAKAHLADHQLTSVEQLVEDIT</sequence>
<dbReference type="RefSeq" id="WP_343186424.1">
    <property type="nucleotide sequence ID" value="NZ_JBCITM010000011.1"/>
</dbReference>
<gene>
    <name evidence="7" type="primary">iolC</name>
    <name evidence="7" type="ORF">AAIG11_11410</name>
</gene>
<dbReference type="Gene3D" id="3.40.1190.20">
    <property type="match status" value="1"/>
</dbReference>
<dbReference type="Pfam" id="PF00294">
    <property type="entry name" value="PfkB"/>
    <property type="match status" value="1"/>
</dbReference>
<dbReference type="PROSITE" id="PS00584">
    <property type="entry name" value="PFKB_KINASES_2"/>
    <property type="match status" value="1"/>
</dbReference>
<evidence type="ECO:0000313" key="8">
    <source>
        <dbReference type="Proteomes" id="UP001407405"/>
    </source>
</evidence>
<evidence type="ECO:0000256" key="1">
    <source>
        <dbReference type="ARBA" id="ARBA00010688"/>
    </source>
</evidence>
<dbReference type="EMBL" id="JBCITM010000011">
    <property type="protein sequence ID" value="MEN1761087.1"/>
    <property type="molecule type" value="Genomic_DNA"/>
</dbReference>
<dbReference type="InterPro" id="IPR030830">
    <property type="entry name" value="Myo_inos_IolC"/>
</dbReference>
<proteinExistence type="inferred from homology"/>
<dbReference type="GO" id="GO:0047590">
    <property type="term" value="F:5-dehydro-2-deoxygluconokinase activity"/>
    <property type="evidence" value="ECO:0007669"/>
    <property type="project" value="UniProtKB-EC"/>
</dbReference>
<comment type="caution">
    <text evidence="7">The sequence shown here is derived from an EMBL/GenBank/DDBJ whole genome shotgun (WGS) entry which is preliminary data.</text>
</comment>
<feature type="domain" description="Carbohydrate kinase PfkB" evidence="6">
    <location>
        <begin position="20"/>
        <end position="314"/>
    </location>
</feature>
<dbReference type="InterPro" id="IPR011611">
    <property type="entry name" value="PfkB_dom"/>
</dbReference>
<keyword evidence="5" id="KW-0067">ATP-binding</keyword>
<dbReference type="PANTHER" id="PTHR43085">
    <property type="entry name" value="HEXOKINASE FAMILY MEMBER"/>
    <property type="match status" value="1"/>
</dbReference>
<dbReference type="EC" id="2.7.1.92" evidence="7"/>
<protein>
    <submittedName>
        <fullName evidence="7">5-dehydro-2-deoxygluconokinase</fullName>
        <ecNumber evidence="7">2.7.1.92</ecNumber>
    </submittedName>
</protein>
<dbReference type="Proteomes" id="UP001407405">
    <property type="component" value="Unassembled WGS sequence"/>
</dbReference>